<protein>
    <submittedName>
        <fullName evidence="2">Uncharacterized protein</fullName>
    </submittedName>
</protein>
<feature type="region of interest" description="Disordered" evidence="1">
    <location>
        <begin position="1"/>
        <end position="1049"/>
    </location>
</feature>
<feature type="compositionally biased region" description="Basic and acidic residues" evidence="1">
    <location>
        <begin position="696"/>
        <end position="708"/>
    </location>
</feature>
<feature type="compositionally biased region" description="Basic and acidic residues" evidence="1">
    <location>
        <begin position="249"/>
        <end position="262"/>
    </location>
</feature>
<feature type="compositionally biased region" description="Basic and acidic residues" evidence="1">
    <location>
        <begin position="87"/>
        <end position="96"/>
    </location>
</feature>
<feature type="compositionally biased region" description="Polar residues" evidence="1">
    <location>
        <begin position="219"/>
        <end position="235"/>
    </location>
</feature>
<sequence>MERLQTKRPTDLRDHFRRDAPQPQPGPSRAGSIRPSRGTSIATGRLTGAGSSKENPIELASDDDDVGSGFGSATNVTSGNSSMTDVRSGEEVDRGRKGVGSSRQSVSASGVSTGRSGHVGRMQGVVPASGDAAASARTRKLGDEIRRLASVEPRSTPPRPTALQSTSRGSSRDNLSHSVPASAPRRQATLGPVSLASSSRSVPAASPAAATPFATSARVNSTIPRASASISPQKARSSRDPFVPSTQRVDPRRLSRGERADDPIEIESTDSERMMRTTIDVTESPARTSLVNQKRGLPSPGEPLRSLSKPRGIFGSHGKEPQDRHLPTLQLRRTSTISSEGDHPVPPPPKKGRQAVPGGPEAIRAARSLSQQRESSSSITTITSSGRGSGQIGGRTHPSSGLSSIGAVSLIASHEPNSDAGPSRTPTRRIPAPFPLGPAPSGSHNATRHDTTPRALPNVHPSTPTRTFHPSTSPTTPRLPITPSKPIATPTKSSHSTPRQTYLSPRAPTHLLVSPPKRKRSAEDLDADFHPVHPSKRAERSAPSRRPTRTRPAPGTYAVPQMDAPDDEWRAKPTQMVRRTSRPDHGSMEQEETAPTTTGATPLSPTGVPASRADRTVIDGEAANVSGQAPSSPASHISTPQRAVRRMTSPLSPLPTQESPGRILSQRGSQLEPVQEEVAEFGDEPDLPLRSQPIPDRLDEQREEREPTEVDEEQQGGGNQPEEYDVLAEFADFEFTATPTKPASEAARSPYQPFRILTPSALISPSRHTNPRTPSQSKTHLTPSRPKLGLSPSHSLTALRPVSPLAGKSSTSIVTLSLPATQVTPPSPSGPSAPAQSVEVPASEQDAEVQAPAAGPAGSGTQDKTDDDADSFIASLLARDEALRKAQQEEVARISEARRKKWDLVEDDDEDEEEETVEMVDLDALTGDKPVVQSSEPTRRSSRLVSASLEPETRRSLPSSQPIPRAAPAPFNRILREHSRAVRKGTTAEDTLRMLASIDERERASASASASPTKRSKDLPYPTPDSVPSPNLTESIVEEEEVPEDDNGNVKPIVDDIHDGLDIAALASKLPVGFDGLGAFDSTIIRDAKKGLAERDRSSRTSVMPDWEGFWDNQQASAMKTEVKAETQRPIWKSGHSRIFRVRRFADLAVQGEVGPLVNLVTSGAMGAVLDSQCPYGLANFLLDLTLQAGSPEVIALCSEALVQLIEAAPENPFNNPTRLLDIVIGVWHTLGARTSLLKHPSGAERVVKIERQSACSVICSIVRAAALKGHILAEQAKALAPLLVLLAADATTTPALRRDIDVTLPTLWPIWLAEADAVRVARDLVERAKPYASEVQASLLLAVGIRTHQARVISRWMGIGLLVPGCLDDLGTSDAQAVPSLDLLLKGVHNIYHLLTSRNESHEHIAAKAKDWITFLYEAVDVAGLVDMLPIPKEGEDHALRVLTSAVNRAAHKIVLGVHADSRQIRNKSRLDQLRTIIQIKTSTELSRKKANVRLEKLGGVKGMKDGDGAQMKLAFGAG</sequence>
<organism evidence="2 3">
    <name type="scientific">Saitozyma podzolica</name>
    <dbReference type="NCBI Taxonomy" id="1890683"/>
    <lineage>
        <taxon>Eukaryota</taxon>
        <taxon>Fungi</taxon>
        <taxon>Dikarya</taxon>
        <taxon>Basidiomycota</taxon>
        <taxon>Agaricomycotina</taxon>
        <taxon>Tremellomycetes</taxon>
        <taxon>Tremellales</taxon>
        <taxon>Trimorphomycetaceae</taxon>
        <taxon>Saitozyma</taxon>
    </lineage>
</organism>
<feature type="compositionally biased region" description="Polar residues" evidence="1">
    <location>
        <begin position="460"/>
        <end position="476"/>
    </location>
</feature>
<feature type="compositionally biased region" description="Low complexity" evidence="1">
    <location>
        <begin position="593"/>
        <end position="607"/>
    </location>
</feature>
<feature type="compositionally biased region" description="Low complexity" evidence="1">
    <location>
        <begin position="99"/>
        <end position="112"/>
    </location>
</feature>
<dbReference type="OrthoDB" id="2575080at2759"/>
<feature type="compositionally biased region" description="Polar residues" evidence="1">
    <location>
        <begin position="73"/>
        <end position="85"/>
    </location>
</feature>
<feature type="compositionally biased region" description="Acidic residues" evidence="1">
    <location>
        <begin position="1036"/>
        <end position="1047"/>
    </location>
</feature>
<evidence type="ECO:0000256" key="1">
    <source>
        <dbReference type="SAM" id="MobiDB-lite"/>
    </source>
</evidence>
<feature type="compositionally biased region" description="Polar residues" evidence="1">
    <location>
        <begin position="625"/>
        <end position="641"/>
    </location>
</feature>
<feature type="compositionally biased region" description="Acidic residues" evidence="1">
    <location>
        <begin position="674"/>
        <end position="686"/>
    </location>
</feature>
<feature type="compositionally biased region" description="Basic and acidic residues" evidence="1">
    <location>
        <begin position="974"/>
        <end position="1004"/>
    </location>
</feature>
<comment type="caution">
    <text evidence="2">The sequence shown here is derived from an EMBL/GenBank/DDBJ whole genome shotgun (WGS) entry which is preliminary data.</text>
</comment>
<proteinExistence type="predicted"/>
<feature type="compositionally biased region" description="Acidic residues" evidence="1">
    <location>
        <begin position="905"/>
        <end position="921"/>
    </location>
</feature>
<evidence type="ECO:0000313" key="2">
    <source>
        <dbReference type="EMBL" id="RSH85309.1"/>
    </source>
</evidence>
<feature type="compositionally biased region" description="Polar residues" evidence="1">
    <location>
        <begin position="279"/>
        <end position="292"/>
    </location>
</feature>
<feature type="compositionally biased region" description="Polar residues" evidence="1">
    <location>
        <begin position="649"/>
        <end position="659"/>
    </location>
</feature>
<gene>
    <name evidence="2" type="ORF">EHS25_005116</name>
</gene>
<feature type="compositionally biased region" description="Polar residues" evidence="1">
    <location>
        <begin position="761"/>
        <end position="782"/>
    </location>
</feature>
<dbReference type="EMBL" id="RSCD01000021">
    <property type="protein sequence ID" value="RSH85309.1"/>
    <property type="molecule type" value="Genomic_DNA"/>
</dbReference>
<feature type="compositionally biased region" description="Basic and acidic residues" evidence="1">
    <location>
        <begin position="317"/>
        <end position="326"/>
    </location>
</feature>
<feature type="compositionally biased region" description="Basic and acidic residues" evidence="1">
    <location>
        <begin position="1"/>
        <end position="20"/>
    </location>
</feature>
<feature type="compositionally biased region" description="Low complexity" evidence="1">
    <location>
        <begin position="370"/>
        <end position="386"/>
    </location>
</feature>
<dbReference type="STRING" id="1890683.A0A427Y2L3"/>
<feature type="compositionally biased region" description="Basic and acidic residues" evidence="1">
    <location>
        <begin position="878"/>
        <end position="897"/>
    </location>
</feature>
<name>A0A427Y2L3_9TREE</name>
<evidence type="ECO:0000313" key="3">
    <source>
        <dbReference type="Proteomes" id="UP000279259"/>
    </source>
</evidence>
<feature type="compositionally biased region" description="Basic and acidic residues" evidence="1">
    <location>
        <begin position="521"/>
        <end position="542"/>
    </location>
</feature>
<feature type="compositionally biased region" description="Polar residues" evidence="1">
    <location>
        <begin position="490"/>
        <end position="503"/>
    </location>
</feature>
<feature type="compositionally biased region" description="Polar residues" evidence="1">
    <location>
        <begin position="808"/>
        <end position="824"/>
    </location>
</feature>
<feature type="compositionally biased region" description="Low complexity" evidence="1">
    <location>
        <begin position="192"/>
        <end position="218"/>
    </location>
</feature>
<feature type="compositionally biased region" description="Basic and acidic residues" evidence="1">
    <location>
        <begin position="140"/>
        <end position="149"/>
    </location>
</feature>
<accession>A0A427Y2L3</accession>
<reference evidence="2 3" key="1">
    <citation type="submission" date="2018-11" db="EMBL/GenBank/DDBJ databases">
        <title>Genome sequence of Saitozyma podzolica DSM 27192.</title>
        <authorList>
            <person name="Aliyu H."/>
            <person name="Gorte O."/>
            <person name="Ochsenreither K."/>
        </authorList>
    </citation>
    <scope>NUCLEOTIDE SEQUENCE [LARGE SCALE GENOMIC DNA]</scope>
    <source>
        <strain evidence="2 3">DSM 27192</strain>
    </source>
</reference>
<dbReference type="Proteomes" id="UP000279259">
    <property type="component" value="Unassembled WGS sequence"/>
</dbReference>
<keyword evidence="3" id="KW-1185">Reference proteome</keyword>